<protein>
    <submittedName>
        <fullName evidence="1">Uncharacterized protein</fullName>
    </submittedName>
</protein>
<dbReference type="AlphaFoldDB" id="A0A3L8P4M9"/>
<accession>A0A3L8P4M9</accession>
<organism evidence="1 2">
    <name type="scientific">Nocardioides mangrovicus</name>
    <dbReference type="NCBI Taxonomy" id="2478913"/>
    <lineage>
        <taxon>Bacteria</taxon>
        <taxon>Bacillati</taxon>
        <taxon>Actinomycetota</taxon>
        <taxon>Actinomycetes</taxon>
        <taxon>Propionibacteriales</taxon>
        <taxon>Nocardioidaceae</taxon>
        <taxon>Nocardioides</taxon>
    </lineage>
</organism>
<evidence type="ECO:0000313" key="2">
    <source>
        <dbReference type="Proteomes" id="UP000281708"/>
    </source>
</evidence>
<reference evidence="1 2" key="1">
    <citation type="submission" date="2018-10" db="EMBL/GenBank/DDBJ databases">
        <title>Marmoricola sp. 4Q3S-7 whole genome shotgun sequence.</title>
        <authorList>
            <person name="Li F."/>
        </authorList>
    </citation>
    <scope>NUCLEOTIDE SEQUENCE [LARGE SCALE GENOMIC DNA]</scope>
    <source>
        <strain evidence="1 2">4Q3S-7</strain>
    </source>
</reference>
<comment type="caution">
    <text evidence="1">The sequence shown here is derived from an EMBL/GenBank/DDBJ whole genome shotgun (WGS) entry which is preliminary data.</text>
</comment>
<proteinExistence type="predicted"/>
<evidence type="ECO:0000313" key="1">
    <source>
        <dbReference type="EMBL" id="RLV49328.1"/>
    </source>
</evidence>
<dbReference type="PROSITE" id="PS51257">
    <property type="entry name" value="PROKAR_LIPOPROTEIN"/>
    <property type="match status" value="1"/>
</dbReference>
<dbReference type="RefSeq" id="WP_121806430.1">
    <property type="nucleotide sequence ID" value="NZ_RDBE01000007.1"/>
</dbReference>
<sequence length="103" mass="10793">MKKTGAIIGAVLLLTSAGCGNSRPSTSDVSKALQDGVKSSKSSKSELKLKKKQADCVAKVFEASKLSDATLTSMVDDHTYKQNTTNDKVLAGLSTKLAKCNVT</sequence>
<keyword evidence="2" id="KW-1185">Reference proteome</keyword>
<dbReference type="Proteomes" id="UP000281708">
    <property type="component" value="Unassembled WGS sequence"/>
</dbReference>
<gene>
    <name evidence="1" type="ORF">D9V37_12370</name>
</gene>
<dbReference type="EMBL" id="RDBE01000007">
    <property type="protein sequence ID" value="RLV49328.1"/>
    <property type="molecule type" value="Genomic_DNA"/>
</dbReference>
<name>A0A3L8P4M9_9ACTN</name>